<dbReference type="PANTHER" id="PTHR10422">
    <property type="entry name" value="CYTOCHROME C OXIDASE SUBUNIT 1"/>
    <property type="match status" value="1"/>
</dbReference>
<dbReference type="FunFam" id="1.20.210.10:FF:000006">
    <property type="entry name" value="Cytochrome c oxidase subunit 1"/>
    <property type="match status" value="1"/>
</dbReference>
<dbReference type="GO" id="GO:0046872">
    <property type="term" value="F:metal ion binding"/>
    <property type="evidence" value="ECO:0007669"/>
    <property type="project" value="UniProtKB-KW"/>
</dbReference>
<name>A0A2A9HID6_TEPT2</name>
<feature type="transmembrane region" description="Helical" evidence="21">
    <location>
        <begin position="343"/>
        <end position="364"/>
    </location>
</feature>
<feature type="transmembrane region" description="Helical" evidence="21">
    <location>
        <begin position="384"/>
        <end position="404"/>
    </location>
</feature>
<feature type="domain" description="Cytochrome oxidase subunit I profile" evidence="22">
    <location>
        <begin position="14"/>
        <end position="521"/>
    </location>
</feature>
<evidence type="ECO:0000256" key="6">
    <source>
        <dbReference type="ARBA" id="ARBA00022448"/>
    </source>
</evidence>
<evidence type="ECO:0000256" key="11">
    <source>
        <dbReference type="ARBA" id="ARBA00022723"/>
    </source>
</evidence>
<comment type="catalytic activity">
    <reaction evidence="19 21">
        <text>4 Fe(II)-[cytochrome c] + O2 + 8 H(+)(in) = 4 Fe(III)-[cytochrome c] + 2 H2O + 4 H(+)(out)</text>
        <dbReference type="Rhea" id="RHEA:11436"/>
        <dbReference type="Rhea" id="RHEA-COMP:10350"/>
        <dbReference type="Rhea" id="RHEA-COMP:14399"/>
        <dbReference type="ChEBI" id="CHEBI:15377"/>
        <dbReference type="ChEBI" id="CHEBI:15378"/>
        <dbReference type="ChEBI" id="CHEBI:15379"/>
        <dbReference type="ChEBI" id="CHEBI:29033"/>
        <dbReference type="ChEBI" id="CHEBI:29034"/>
        <dbReference type="EC" id="7.1.1.9"/>
    </reaction>
</comment>
<dbReference type="GO" id="GO:0015990">
    <property type="term" value="P:electron transport coupled proton transport"/>
    <property type="evidence" value="ECO:0007669"/>
    <property type="project" value="InterPro"/>
</dbReference>
<dbReference type="GO" id="GO:0004129">
    <property type="term" value="F:cytochrome-c oxidase activity"/>
    <property type="evidence" value="ECO:0007669"/>
    <property type="project" value="UniProtKB-EC"/>
</dbReference>
<dbReference type="InterPro" id="IPR023615">
    <property type="entry name" value="Cyt_c_Oxase_su1_BS"/>
</dbReference>
<dbReference type="RefSeq" id="WP_098504293.1">
    <property type="nucleotide sequence ID" value="NZ_PDJQ01000001.1"/>
</dbReference>
<evidence type="ECO:0000256" key="13">
    <source>
        <dbReference type="ARBA" id="ARBA00022982"/>
    </source>
</evidence>
<dbReference type="AlphaFoldDB" id="A0A2A9HID6"/>
<keyword evidence="10 20" id="KW-0812">Transmembrane</keyword>
<dbReference type="PANTHER" id="PTHR10422:SF18">
    <property type="entry name" value="CYTOCHROME C OXIDASE SUBUNIT 1"/>
    <property type="match status" value="1"/>
</dbReference>
<feature type="transmembrane region" description="Helical" evidence="21">
    <location>
        <begin position="252"/>
        <end position="272"/>
    </location>
</feature>
<dbReference type="NCBIfam" id="TIGR02891">
    <property type="entry name" value="CtaD_CoxA"/>
    <property type="match status" value="1"/>
</dbReference>
<evidence type="ECO:0000256" key="5">
    <source>
        <dbReference type="ARBA" id="ARBA00015947"/>
    </source>
</evidence>
<dbReference type="InterPro" id="IPR014241">
    <property type="entry name" value="Cyt_c_oxidase_su1_bac"/>
</dbReference>
<dbReference type="EMBL" id="PDJQ01000001">
    <property type="protein sequence ID" value="PFG74941.1"/>
    <property type="molecule type" value="Genomic_DNA"/>
</dbReference>
<dbReference type="Pfam" id="PF00115">
    <property type="entry name" value="COX1"/>
    <property type="match status" value="1"/>
</dbReference>
<dbReference type="InterPro" id="IPR000883">
    <property type="entry name" value="Cyt_C_Oxase_1"/>
</dbReference>
<keyword evidence="24" id="KW-1185">Reference proteome</keyword>
<keyword evidence="17 21" id="KW-0472">Membrane</keyword>
<dbReference type="PRINTS" id="PR01165">
    <property type="entry name" value="CYCOXIDASEI"/>
</dbReference>
<accession>A0A2A9HID6</accession>
<comment type="caution">
    <text evidence="23">The sequence shown here is derived from an EMBL/GenBank/DDBJ whole genome shotgun (WGS) entry which is preliminary data.</text>
</comment>
<evidence type="ECO:0000256" key="4">
    <source>
        <dbReference type="ARBA" id="ARBA00012949"/>
    </source>
</evidence>
<evidence type="ECO:0000256" key="1">
    <source>
        <dbReference type="ARBA" id="ARBA00004651"/>
    </source>
</evidence>
<comment type="function">
    <text evidence="18 21">Cytochrome c oxidase is the component of the respiratory chain that catalyzes the reduction of oxygen to water. Subunits 1-3 form the functional core of the enzyme complex. CO I is the catalytic subunit of the enzyme. Electrons originating in cytochrome c are transferred via the copper A center of subunit 2 and heme A of subunit 1 to the bimetallic center formed by heme A3 and copper B.</text>
</comment>
<evidence type="ECO:0000256" key="15">
    <source>
        <dbReference type="ARBA" id="ARBA00023004"/>
    </source>
</evidence>
<comment type="similarity">
    <text evidence="3 20">Belongs to the heme-copper respiratory oxidase family.</text>
</comment>
<evidence type="ECO:0000256" key="20">
    <source>
        <dbReference type="RuleBase" id="RU000370"/>
    </source>
</evidence>
<evidence type="ECO:0000256" key="8">
    <source>
        <dbReference type="ARBA" id="ARBA00022617"/>
    </source>
</evidence>
<evidence type="ECO:0000256" key="2">
    <source>
        <dbReference type="ARBA" id="ARBA00004673"/>
    </source>
</evidence>
<dbReference type="InterPro" id="IPR036927">
    <property type="entry name" value="Cyt_c_oxase-like_su1_sf"/>
</dbReference>
<keyword evidence="7 21" id="KW-1003">Cell membrane</keyword>
<keyword evidence="13 20" id="KW-0249">Electron transport</keyword>
<reference evidence="23 24" key="1">
    <citation type="submission" date="2017-09" db="EMBL/GenBank/DDBJ databases">
        <title>Sequencing the genomes of two abundant thermophiles in Great Basin hot springs: Thermocrinis jamiesonii and novel Chloroflexi Thermoflexus hugenholtzii.</title>
        <authorList>
            <person name="Hedlund B."/>
        </authorList>
    </citation>
    <scope>NUCLEOTIDE SEQUENCE [LARGE SCALE GENOMIC DNA]</scope>
    <source>
        <strain evidence="23 24">G233</strain>
    </source>
</reference>
<dbReference type="Proteomes" id="UP000223071">
    <property type="component" value="Unassembled WGS sequence"/>
</dbReference>
<feature type="transmembrane region" description="Helical" evidence="21">
    <location>
        <begin position="71"/>
        <end position="91"/>
    </location>
</feature>
<gene>
    <name evidence="23" type="ORF">A9A59_2194</name>
</gene>
<keyword evidence="9 20" id="KW-0679">Respiratory chain</keyword>
<organism evidence="23 24">
    <name type="scientific">Tepidiforma thermophila (strain KCTC 52669 / CGMCC 1.13589 / G233)</name>
    <dbReference type="NCBI Taxonomy" id="2761530"/>
    <lineage>
        <taxon>Bacteria</taxon>
        <taxon>Bacillati</taxon>
        <taxon>Chloroflexota</taxon>
        <taxon>Tepidiformia</taxon>
        <taxon>Tepidiformales</taxon>
        <taxon>Tepidiformaceae</taxon>
        <taxon>Tepidiforma</taxon>
    </lineage>
</organism>
<dbReference type="GO" id="GO:0005886">
    <property type="term" value="C:plasma membrane"/>
    <property type="evidence" value="ECO:0007669"/>
    <property type="project" value="UniProtKB-SubCell"/>
</dbReference>
<evidence type="ECO:0000256" key="16">
    <source>
        <dbReference type="ARBA" id="ARBA00023008"/>
    </source>
</evidence>
<comment type="subcellular location">
    <subcellularLocation>
        <location evidence="1 21">Cell membrane</location>
        <topology evidence="1 21">Multi-pass membrane protein</topology>
    </subcellularLocation>
</comment>
<evidence type="ECO:0000256" key="21">
    <source>
        <dbReference type="RuleBase" id="RU363061"/>
    </source>
</evidence>
<dbReference type="EC" id="7.1.1.9" evidence="4 21"/>
<evidence type="ECO:0000256" key="19">
    <source>
        <dbReference type="ARBA" id="ARBA00047816"/>
    </source>
</evidence>
<feature type="transmembrane region" description="Helical" evidence="21">
    <location>
        <begin position="155"/>
        <end position="181"/>
    </location>
</feature>
<dbReference type="Gene3D" id="1.20.210.10">
    <property type="entry name" value="Cytochrome c oxidase-like, subunit I domain"/>
    <property type="match status" value="1"/>
</dbReference>
<feature type="transmembrane region" description="Helical" evidence="21">
    <location>
        <begin position="311"/>
        <end position="331"/>
    </location>
</feature>
<dbReference type="GO" id="GO:0022904">
    <property type="term" value="P:respiratory electron transport chain"/>
    <property type="evidence" value="ECO:0007669"/>
    <property type="project" value="TreeGrafter"/>
</dbReference>
<keyword evidence="15 21" id="KW-0408">Iron</keyword>
<feature type="transmembrane region" description="Helical" evidence="21">
    <location>
        <begin position="416"/>
        <end position="438"/>
    </location>
</feature>
<evidence type="ECO:0000256" key="10">
    <source>
        <dbReference type="ARBA" id="ARBA00022692"/>
    </source>
</evidence>
<sequence>MTSIAIPRPAYAERPWILDWLTTVDHKKLGILYLYTTMFFFAVGGILALLVRAQLAVADNTFVNNDAYNQIFTMHASAMLFLFIIPVWAGFGNYIVPLQIGAADMAFPRINALSFWLIPPAGLLMFAGFLFGGAADAGWTAYSPLARGSGVGLDLWIISVIILGVSSTIGAANFMVTMFRMRAPGMTMFRMPIFCWTMLVTAVLQLLATPVLASALAMLYIDRNFGGSFFDPNGGGNAVLWQNIFWFYSHPAVYIMILPGMGIISEILPVFARKPLFGYKAFVFATMGIGGLGFSVWAHHMFTTGAVLKPWFGFMTFMIGVPTGVKMFNWLGTLWRGSITFEAPMLFALGFLSMFLIGGINGTFSAAVPVDFAIHDTYFVVAHIHYVLFGGAVFAVFAGLYYWFPKIWGRRLDERLARIHFALQFIGFNLAFFPMHLLGLDGMPRRIATYSESSGWETLNLISTIGAFLIGVAMIPFIINVVMAFMRPKDQPNDPWQANTLEWWTSSPPPAHNFDDLPEVHSERPLWDLRHGKAAH</sequence>
<feature type="transmembrane region" description="Helical" evidence="21">
    <location>
        <begin position="458"/>
        <end position="479"/>
    </location>
</feature>
<evidence type="ECO:0000256" key="9">
    <source>
        <dbReference type="ARBA" id="ARBA00022660"/>
    </source>
</evidence>
<dbReference type="UniPathway" id="UPA00705"/>
<evidence type="ECO:0000256" key="7">
    <source>
        <dbReference type="ARBA" id="ARBA00022475"/>
    </source>
</evidence>
<evidence type="ECO:0000259" key="22">
    <source>
        <dbReference type="PROSITE" id="PS50855"/>
    </source>
</evidence>
<feature type="transmembrane region" description="Helical" evidence="21">
    <location>
        <begin position="32"/>
        <end position="51"/>
    </location>
</feature>
<evidence type="ECO:0000256" key="14">
    <source>
        <dbReference type="ARBA" id="ARBA00022989"/>
    </source>
</evidence>
<keyword evidence="11 21" id="KW-0479">Metal-binding</keyword>
<comment type="pathway">
    <text evidence="2 21">Energy metabolism; oxidative phosphorylation.</text>
</comment>
<evidence type="ECO:0000313" key="24">
    <source>
        <dbReference type="Proteomes" id="UP000223071"/>
    </source>
</evidence>
<feature type="transmembrane region" description="Helical" evidence="21">
    <location>
        <begin position="279"/>
        <end position="299"/>
    </location>
</feature>
<dbReference type="GO" id="GO:0006119">
    <property type="term" value="P:oxidative phosphorylation"/>
    <property type="evidence" value="ECO:0007669"/>
    <property type="project" value="UniProtKB-UniPathway"/>
</dbReference>
<evidence type="ECO:0000256" key="12">
    <source>
        <dbReference type="ARBA" id="ARBA00022967"/>
    </source>
</evidence>
<protein>
    <recommendedName>
        <fullName evidence="5 21">Cytochrome c oxidase subunit 1</fullName>
        <ecNumber evidence="4 21">7.1.1.9</ecNumber>
    </recommendedName>
</protein>
<feature type="transmembrane region" description="Helical" evidence="21">
    <location>
        <begin position="193"/>
        <end position="221"/>
    </location>
</feature>
<evidence type="ECO:0000313" key="23">
    <source>
        <dbReference type="EMBL" id="PFG74941.1"/>
    </source>
</evidence>
<keyword evidence="8 20" id="KW-0349">Heme</keyword>
<evidence type="ECO:0000256" key="17">
    <source>
        <dbReference type="ARBA" id="ARBA00023136"/>
    </source>
</evidence>
<evidence type="ECO:0000256" key="18">
    <source>
        <dbReference type="ARBA" id="ARBA00025218"/>
    </source>
</evidence>
<proteinExistence type="inferred from homology"/>
<dbReference type="InterPro" id="IPR023616">
    <property type="entry name" value="Cyt_c_oxase-like_su1_dom"/>
</dbReference>
<dbReference type="SUPFAM" id="SSF81442">
    <property type="entry name" value="Cytochrome c oxidase subunit I-like"/>
    <property type="match status" value="1"/>
</dbReference>
<dbReference type="PROSITE" id="PS50855">
    <property type="entry name" value="COX1"/>
    <property type="match status" value="1"/>
</dbReference>
<keyword evidence="6 20" id="KW-0813">Transport</keyword>
<keyword evidence="16 21" id="KW-0186">Copper</keyword>
<keyword evidence="14 21" id="KW-1133">Transmembrane helix</keyword>
<keyword evidence="12" id="KW-1278">Translocase</keyword>
<evidence type="ECO:0000256" key="3">
    <source>
        <dbReference type="ARBA" id="ARBA00009578"/>
    </source>
</evidence>
<feature type="transmembrane region" description="Helical" evidence="21">
    <location>
        <begin position="112"/>
        <end position="135"/>
    </location>
</feature>
<dbReference type="GO" id="GO:0020037">
    <property type="term" value="F:heme binding"/>
    <property type="evidence" value="ECO:0007669"/>
    <property type="project" value="InterPro"/>
</dbReference>
<dbReference type="PROSITE" id="PS00077">
    <property type="entry name" value="COX1_CUB"/>
    <property type="match status" value="1"/>
</dbReference>